<evidence type="ECO:0000256" key="1">
    <source>
        <dbReference type="ARBA" id="ARBA00022754"/>
    </source>
</evidence>
<feature type="coiled-coil region" evidence="3">
    <location>
        <begin position="60"/>
        <end position="87"/>
    </location>
</feature>
<dbReference type="InterPro" id="IPR050405">
    <property type="entry name" value="Intermediate_filament"/>
</dbReference>
<dbReference type="Ensembl" id="ENSOSUT00000004949.1">
    <property type="protein sequence ID" value="ENSOSUP00000004791.1"/>
    <property type="gene ID" value="ENSOSUG00000003525.1"/>
</dbReference>
<dbReference type="PANTHER" id="PTHR45652">
    <property type="entry name" value="GLIAL FIBRILLARY ACIDIC PROTEIN"/>
    <property type="match status" value="1"/>
</dbReference>
<evidence type="ECO:0000256" key="2">
    <source>
        <dbReference type="ARBA" id="ARBA00023054"/>
    </source>
</evidence>
<dbReference type="SUPFAM" id="SSF64593">
    <property type="entry name" value="Intermediate filament protein, coiled coil region"/>
    <property type="match status" value="1"/>
</dbReference>
<dbReference type="Proteomes" id="UP000694552">
    <property type="component" value="Unplaced"/>
</dbReference>
<name>A0A8C8AIM2_9STRI</name>
<sequence>GSTTSPSTTQTCVPALLKPPRCGLQPFSRHSLQPWAAAVLGALTCPAEPPPLLWRCSSPKLHLEDDLRNTKNEMARHLREYQDLLNVKMALDIEIAAYRTWKISGYTLKEQHRCVAHLSCPGSSHTCDLSLSTTGWGGGLEHWDLLTGHSTPSNFADVPCEMSLD</sequence>
<protein>
    <recommendedName>
        <fullName evidence="4">IF rod domain-containing protein</fullName>
    </recommendedName>
</protein>
<dbReference type="GO" id="GO:0099184">
    <property type="term" value="F:structural constituent of postsynaptic intermediate filament cytoskeleton"/>
    <property type="evidence" value="ECO:0007669"/>
    <property type="project" value="TreeGrafter"/>
</dbReference>
<dbReference type="AlphaFoldDB" id="A0A8C8AIM2"/>
<proteinExistence type="predicted"/>
<dbReference type="Pfam" id="PF00038">
    <property type="entry name" value="Filament"/>
    <property type="match status" value="1"/>
</dbReference>
<dbReference type="PANTHER" id="PTHR45652:SF18">
    <property type="entry name" value="ALPHA-INTERNEXIN"/>
    <property type="match status" value="1"/>
</dbReference>
<keyword evidence="2 3" id="KW-0175">Coiled coil</keyword>
<evidence type="ECO:0000313" key="5">
    <source>
        <dbReference type="Ensembl" id="ENSOSUP00000004791.1"/>
    </source>
</evidence>
<dbReference type="GO" id="GO:0005882">
    <property type="term" value="C:intermediate filament"/>
    <property type="evidence" value="ECO:0007669"/>
    <property type="project" value="UniProtKB-KW"/>
</dbReference>
<dbReference type="GO" id="GO:0005737">
    <property type="term" value="C:cytoplasm"/>
    <property type="evidence" value="ECO:0007669"/>
    <property type="project" value="TreeGrafter"/>
</dbReference>
<evidence type="ECO:0000259" key="4">
    <source>
        <dbReference type="Pfam" id="PF00038"/>
    </source>
</evidence>
<dbReference type="GO" id="GO:0099160">
    <property type="term" value="C:postsynaptic intermediate filament cytoskeleton"/>
    <property type="evidence" value="ECO:0007669"/>
    <property type="project" value="TreeGrafter"/>
</dbReference>
<reference evidence="5" key="1">
    <citation type="submission" date="2025-08" db="UniProtKB">
        <authorList>
            <consortium name="Ensembl"/>
        </authorList>
    </citation>
    <scope>IDENTIFICATION</scope>
</reference>
<evidence type="ECO:0000313" key="6">
    <source>
        <dbReference type="Proteomes" id="UP000694552"/>
    </source>
</evidence>
<reference evidence="5" key="2">
    <citation type="submission" date="2025-09" db="UniProtKB">
        <authorList>
            <consortium name="Ensembl"/>
        </authorList>
    </citation>
    <scope>IDENTIFICATION</scope>
</reference>
<organism evidence="5 6">
    <name type="scientific">Otus sunia</name>
    <name type="common">Oriental scops-owl</name>
    <dbReference type="NCBI Taxonomy" id="257818"/>
    <lineage>
        <taxon>Eukaryota</taxon>
        <taxon>Metazoa</taxon>
        <taxon>Chordata</taxon>
        <taxon>Craniata</taxon>
        <taxon>Vertebrata</taxon>
        <taxon>Euteleostomi</taxon>
        <taxon>Archelosauria</taxon>
        <taxon>Archosauria</taxon>
        <taxon>Dinosauria</taxon>
        <taxon>Saurischia</taxon>
        <taxon>Theropoda</taxon>
        <taxon>Coelurosauria</taxon>
        <taxon>Aves</taxon>
        <taxon>Neognathae</taxon>
        <taxon>Neoaves</taxon>
        <taxon>Telluraves</taxon>
        <taxon>Strigiformes</taxon>
        <taxon>Strigidae</taxon>
        <taxon>Otus</taxon>
    </lineage>
</organism>
<dbReference type="Gene3D" id="1.20.5.170">
    <property type="match status" value="1"/>
</dbReference>
<keyword evidence="1" id="KW-0403">Intermediate filament</keyword>
<evidence type="ECO:0000256" key="3">
    <source>
        <dbReference type="SAM" id="Coils"/>
    </source>
</evidence>
<dbReference type="GO" id="GO:0045109">
    <property type="term" value="P:intermediate filament organization"/>
    <property type="evidence" value="ECO:0007669"/>
    <property type="project" value="TreeGrafter"/>
</dbReference>
<feature type="domain" description="IF rod" evidence="4">
    <location>
        <begin position="62"/>
        <end position="99"/>
    </location>
</feature>
<accession>A0A8C8AIM2</accession>
<dbReference type="InterPro" id="IPR039008">
    <property type="entry name" value="IF_rod_dom"/>
</dbReference>
<keyword evidence="6" id="KW-1185">Reference proteome</keyword>